<sequence length="492" mass="53399">MSQLHFYTGFFPCLLGEILLLDLPYASRLKGDCFLTHCYRCYRRCLNLTPCRGCCQVGFCDEECALAAMQPPVSSKNRCGLGYHLYECGGLPCFLLDNYAGWSKLASATGLADTSVGGADMSHLAAACVADTPPALLISAICRAETHQAFAGSKVRTFPPSVFDPSDYLAASWLVANSEHRSMSDLWQRTVAAVFLTYCLSVCGYPMDWTCENLFVAPSSSSRVELLSASWIAALILYHLQAVPCNAHTYAETVLPRCQQGVSLTASSVRPLASCLYPTLSLVNHSCDPNVLRVSTDSGRCLLLALRPLPAGTELLDCYSAHYALQERAERQVDLLSQYFFACACVACAEDWPTAPVLMQTPKSRISLHCPHCGGRLAAETAGSTALTDGCSCGDAVNARTRLKYATVVEDGLAARMKTITQLFMSLPLESIDSKLVASSVDWLKTVLGVDAEKGLSGFLWRPAPAWDLAQELFKLLIVIQTGNWCVEPADN</sequence>
<feature type="chain" id="PRO_5007440173" description="SET domain-containing protein" evidence="9">
    <location>
        <begin position="17"/>
        <end position="492"/>
    </location>
</feature>
<keyword evidence="4" id="KW-0489">Methyltransferase</keyword>
<dbReference type="PROSITE" id="PS50280">
    <property type="entry name" value="SET"/>
    <property type="match status" value="1"/>
</dbReference>
<keyword evidence="6" id="KW-0949">S-adenosyl-L-methionine</keyword>
<gene>
    <name evidence="11" type="ORF">TR161663</name>
</gene>
<dbReference type="GO" id="GO:0032259">
    <property type="term" value="P:methylation"/>
    <property type="evidence" value="ECO:0007669"/>
    <property type="project" value="UniProtKB-KW"/>
</dbReference>
<evidence type="ECO:0000256" key="2">
    <source>
        <dbReference type="ARBA" id="ARBA00004496"/>
    </source>
</evidence>
<proteinExistence type="predicted"/>
<dbReference type="InterPro" id="IPR052097">
    <property type="entry name" value="SET-MYND_domain_protein"/>
</dbReference>
<feature type="domain" description="SET" evidence="10">
    <location>
        <begin position="222"/>
        <end position="320"/>
    </location>
</feature>
<comment type="catalytic activity">
    <reaction evidence="8">
        <text>L-lysyl-[protein] + S-adenosyl-L-methionine = N(6)-methyl-L-lysyl-[protein] + S-adenosyl-L-homocysteine + H(+)</text>
        <dbReference type="Rhea" id="RHEA:51736"/>
        <dbReference type="Rhea" id="RHEA-COMP:9752"/>
        <dbReference type="Rhea" id="RHEA-COMP:13053"/>
        <dbReference type="ChEBI" id="CHEBI:15378"/>
        <dbReference type="ChEBI" id="CHEBI:29969"/>
        <dbReference type="ChEBI" id="CHEBI:57856"/>
        <dbReference type="ChEBI" id="CHEBI:59789"/>
        <dbReference type="ChEBI" id="CHEBI:61929"/>
    </reaction>
</comment>
<dbReference type="Gene3D" id="2.170.270.10">
    <property type="entry name" value="SET domain"/>
    <property type="match status" value="2"/>
</dbReference>
<evidence type="ECO:0000256" key="6">
    <source>
        <dbReference type="ARBA" id="ARBA00022691"/>
    </source>
</evidence>
<feature type="signal peptide" evidence="9">
    <location>
        <begin position="1"/>
        <end position="16"/>
    </location>
</feature>
<dbReference type="SUPFAM" id="SSF82199">
    <property type="entry name" value="SET domain"/>
    <property type="match status" value="1"/>
</dbReference>
<dbReference type="GO" id="GO:0005634">
    <property type="term" value="C:nucleus"/>
    <property type="evidence" value="ECO:0007669"/>
    <property type="project" value="UniProtKB-SubCell"/>
</dbReference>
<evidence type="ECO:0000313" key="11">
    <source>
        <dbReference type="EMBL" id="JAP50171.1"/>
    </source>
</evidence>
<evidence type="ECO:0000256" key="7">
    <source>
        <dbReference type="ARBA" id="ARBA00023242"/>
    </source>
</evidence>
<dbReference type="Pfam" id="PF00856">
    <property type="entry name" value="SET"/>
    <property type="match status" value="1"/>
</dbReference>
<dbReference type="InterPro" id="IPR044421">
    <property type="entry name" value="SMYD4_SET"/>
</dbReference>
<evidence type="ECO:0000256" key="1">
    <source>
        <dbReference type="ARBA" id="ARBA00004123"/>
    </source>
</evidence>
<keyword evidence="5" id="KW-0808">Transferase</keyword>
<dbReference type="GO" id="GO:0005737">
    <property type="term" value="C:cytoplasm"/>
    <property type="evidence" value="ECO:0007669"/>
    <property type="project" value="UniProtKB-SubCell"/>
</dbReference>
<dbReference type="GO" id="GO:0008168">
    <property type="term" value="F:methyltransferase activity"/>
    <property type="evidence" value="ECO:0007669"/>
    <property type="project" value="UniProtKB-KW"/>
</dbReference>
<dbReference type="GO" id="GO:0042826">
    <property type="term" value="F:histone deacetylase binding"/>
    <property type="evidence" value="ECO:0007669"/>
    <property type="project" value="TreeGrafter"/>
</dbReference>
<dbReference type="InterPro" id="IPR001214">
    <property type="entry name" value="SET_dom"/>
</dbReference>
<reference evidence="11" key="1">
    <citation type="submission" date="2016-01" db="EMBL/GenBank/DDBJ databases">
        <title>Reference transcriptome for the parasite Schistocephalus solidus: insights into the molecular evolution of parasitism.</title>
        <authorList>
            <person name="Hebert F.O."/>
            <person name="Grambauer S."/>
            <person name="Barber I."/>
            <person name="Landry C.R."/>
            <person name="Aubin-Horth N."/>
        </authorList>
    </citation>
    <scope>NUCLEOTIDE SEQUENCE</scope>
</reference>
<dbReference type="Gene3D" id="1.25.40.10">
    <property type="entry name" value="Tetratricopeptide repeat domain"/>
    <property type="match status" value="1"/>
</dbReference>
<evidence type="ECO:0000256" key="4">
    <source>
        <dbReference type="ARBA" id="ARBA00022603"/>
    </source>
</evidence>
<dbReference type="Gene3D" id="6.10.140.2220">
    <property type="match status" value="1"/>
</dbReference>
<dbReference type="AlphaFoldDB" id="A0A0X3PDZ7"/>
<dbReference type="CDD" id="cd10536">
    <property type="entry name" value="SET_SMYD4"/>
    <property type="match status" value="1"/>
</dbReference>
<keyword evidence="9" id="KW-0732">Signal</keyword>
<evidence type="ECO:0000256" key="9">
    <source>
        <dbReference type="SAM" id="SignalP"/>
    </source>
</evidence>
<evidence type="ECO:0000256" key="3">
    <source>
        <dbReference type="ARBA" id="ARBA00022490"/>
    </source>
</evidence>
<organism evidence="11">
    <name type="scientific">Schistocephalus solidus</name>
    <name type="common">Tapeworm</name>
    <dbReference type="NCBI Taxonomy" id="70667"/>
    <lineage>
        <taxon>Eukaryota</taxon>
        <taxon>Metazoa</taxon>
        <taxon>Spiralia</taxon>
        <taxon>Lophotrochozoa</taxon>
        <taxon>Platyhelminthes</taxon>
        <taxon>Cestoda</taxon>
        <taxon>Eucestoda</taxon>
        <taxon>Diphyllobothriidea</taxon>
        <taxon>Diphyllobothriidae</taxon>
        <taxon>Schistocephalus</taxon>
    </lineage>
</organism>
<dbReference type="InterPro" id="IPR011990">
    <property type="entry name" value="TPR-like_helical_dom_sf"/>
</dbReference>
<keyword evidence="3" id="KW-0963">Cytoplasm</keyword>
<dbReference type="EMBL" id="GEEE01013054">
    <property type="protein sequence ID" value="JAP50171.1"/>
    <property type="molecule type" value="Transcribed_RNA"/>
</dbReference>
<dbReference type="PANTHER" id="PTHR46165">
    <property type="entry name" value="SET AND MYND DOMAIN-CONTAINING PROTEIN 4"/>
    <property type="match status" value="1"/>
</dbReference>
<dbReference type="InterPro" id="IPR046341">
    <property type="entry name" value="SET_dom_sf"/>
</dbReference>
<dbReference type="PANTHER" id="PTHR46165:SF2">
    <property type="entry name" value="SET AND MYND DOMAIN-CONTAINING PROTEIN 4"/>
    <property type="match status" value="1"/>
</dbReference>
<name>A0A0X3PDZ7_SCHSO</name>
<dbReference type="EMBL" id="GEEE01013020">
    <property type="protein sequence ID" value="JAP50205.1"/>
    <property type="molecule type" value="Transcribed_RNA"/>
</dbReference>
<evidence type="ECO:0000259" key="10">
    <source>
        <dbReference type="PROSITE" id="PS50280"/>
    </source>
</evidence>
<keyword evidence="7" id="KW-0539">Nucleus</keyword>
<evidence type="ECO:0000256" key="8">
    <source>
        <dbReference type="ARBA" id="ARBA00048985"/>
    </source>
</evidence>
<evidence type="ECO:0000256" key="5">
    <source>
        <dbReference type="ARBA" id="ARBA00022679"/>
    </source>
</evidence>
<comment type="subcellular location">
    <subcellularLocation>
        <location evidence="2">Cytoplasm</location>
    </subcellularLocation>
    <subcellularLocation>
        <location evidence="1">Nucleus</location>
    </subcellularLocation>
</comment>
<accession>A0A0X3PDZ7</accession>
<protein>
    <recommendedName>
        <fullName evidence="10">SET domain-containing protein</fullName>
    </recommendedName>
</protein>